<accession>A0AC34Q5P9</accession>
<proteinExistence type="predicted"/>
<organism evidence="1 2">
    <name type="scientific">Panagrolaimus sp. JU765</name>
    <dbReference type="NCBI Taxonomy" id="591449"/>
    <lineage>
        <taxon>Eukaryota</taxon>
        <taxon>Metazoa</taxon>
        <taxon>Ecdysozoa</taxon>
        <taxon>Nematoda</taxon>
        <taxon>Chromadorea</taxon>
        <taxon>Rhabditida</taxon>
        <taxon>Tylenchina</taxon>
        <taxon>Panagrolaimomorpha</taxon>
        <taxon>Panagrolaimoidea</taxon>
        <taxon>Panagrolaimidae</taxon>
        <taxon>Panagrolaimus</taxon>
    </lineage>
</organism>
<dbReference type="Proteomes" id="UP000887576">
    <property type="component" value="Unplaced"/>
</dbReference>
<sequence length="313" mass="35913">MSSSSDSGNDKLVSYPRIPRENLEVQEQLGCGSFGSVYRGIWKNVGKELVVAMKKVFMLEKEVDILSQIRHRNIIHFFGVSSANPDFYIVTEFAENGSLYEYLHNDSAELPFDLILQWAQQIANGVAYLHFEAPATIIHRDLKSKNIVLSKNHACKLCDFGTSKDLTHSFTMPTWAGTAAWMSPEIISQKEGITPATDVWSYGVVLWELVSREVPYKGLTEFKIYSIITQHGERLVIPETCPVELKKLLKDCWHTNPKDRIDMKTVILQLQNMESNRELHLKCSRFVNQKEDWRHEIETQLTALNVREILVEI</sequence>
<reference evidence="2" key="1">
    <citation type="submission" date="2022-11" db="UniProtKB">
        <authorList>
            <consortium name="WormBaseParasite"/>
        </authorList>
    </citation>
    <scope>IDENTIFICATION</scope>
</reference>
<name>A0AC34Q5P9_9BILA</name>
<evidence type="ECO:0000313" key="1">
    <source>
        <dbReference type="Proteomes" id="UP000887576"/>
    </source>
</evidence>
<protein>
    <submittedName>
        <fullName evidence="2">Mitogen-activated protein kinase kinase kinase</fullName>
    </submittedName>
</protein>
<evidence type="ECO:0000313" key="2">
    <source>
        <dbReference type="WBParaSite" id="JU765_v2.g13227.t2"/>
    </source>
</evidence>
<dbReference type="WBParaSite" id="JU765_v2.g13227.t2">
    <property type="protein sequence ID" value="JU765_v2.g13227.t2"/>
    <property type="gene ID" value="JU765_v2.g13227"/>
</dbReference>